<reference evidence="2 3" key="2">
    <citation type="journal article" date="2023" name="Mol. Biol. Evol.">
        <title>Genomics of Secondarily Temperate Adaptation in the Only Non-Antarctic Icefish.</title>
        <authorList>
            <person name="Rivera-Colon A.G."/>
            <person name="Rayamajhi N."/>
            <person name="Minhas B.F."/>
            <person name="Madrigal G."/>
            <person name="Bilyk K.T."/>
            <person name="Yoon V."/>
            <person name="Hune M."/>
            <person name="Gregory S."/>
            <person name="Cheng C.H.C."/>
            <person name="Catchen J.M."/>
        </authorList>
    </citation>
    <scope>NUCLEOTIDE SEQUENCE [LARGE SCALE GENOMIC DNA]</scope>
    <source>
        <strain evidence="2">JMC-PN-2008</strain>
    </source>
</reference>
<gene>
    <name evidence="2" type="ORF">PBY51_001001</name>
</gene>
<organism evidence="2 3">
    <name type="scientific">Eleginops maclovinus</name>
    <name type="common">Patagonian blennie</name>
    <name type="synonym">Eleginus maclovinus</name>
    <dbReference type="NCBI Taxonomy" id="56733"/>
    <lineage>
        <taxon>Eukaryota</taxon>
        <taxon>Metazoa</taxon>
        <taxon>Chordata</taxon>
        <taxon>Craniata</taxon>
        <taxon>Vertebrata</taxon>
        <taxon>Euteleostomi</taxon>
        <taxon>Actinopterygii</taxon>
        <taxon>Neopterygii</taxon>
        <taxon>Teleostei</taxon>
        <taxon>Neoteleostei</taxon>
        <taxon>Acanthomorphata</taxon>
        <taxon>Eupercaria</taxon>
        <taxon>Perciformes</taxon>
        <taxon>Notothenioidei</taxon>
        <taxon>Eleginopidae</taxon>
        <taxon>Eleginops</taxon>
    </lineage>
</organism>
<evidence type="ECO:0000313" key="2">
    <source>
        <dbReference type="EMBL" id="KAK5864024.1"/>
    </source>
</evidence>
<feature type="compositionally biased region" description="Pro residues" evidence="1">
    <location>
        <begin position="59"/>
        <end position="69"/>
    </location>
</feature>
<dbReference type="Proteomes" id="UP001346869">
    <property type="component" value="Unassembled WGS sequence"/>
</dbReference>
<keyword evidence="3" id="KW-1185">Reference proteome</keyword>
<dbReference type="AlphaFoldDB" id="A0AAN7XNL8"/>
<accession>A0AAN7XNL8</accession>
<evidence type="ECO:0000256" key="1">
    <source>
        <dbReference type="SAM" id="MobiDB-lite"/>
    </source>
</evidence>
<dbReference type="EMBL" id="JAUZQC010000011">
    <property type="protein sequence ID" value="KAK5864024.1"/>
    <property type="molecule type" value="Genomic_DNA"/>
</dbReference>
<evidence type="ECO:0000313" key="3">
    <source>
        <dbReference type="Proteomes" id="UP001346869"/>
    </source>
</evidence>
<comment type="caution">
    <text evidence="2">The sequence shown here is derived from an EMBL/GenBank/DDBJ whole genome shotgun (WGS) entry which is preliminary data.</text>
</comment>
<protein>
    <submittedName>
        <fullName evidence="2">Uncharacterized protein</fullName>
    </submittedName>
</protein>
<sequence length="77" mass="8311">MLCAEAHLHCHTCAASSVPAGEAPFCSPRKQPAERIKTARHNPRTGGNGIDALFKETKPPLPKQPPTPSSPLFSRHM</sequence>
<reference evidence="2 3" key="1">
    <citation type="journal article" date="2023" name="Genes (Basel)">
        <title>Chromosome-Level Genome Assembly and Circadian Gene Repertoire of the Patagonia Blennie Eleginops maclovinus-The Closest Ancestral Proxy of Antarctic Cryonotothenioids.</title>
        <authorList>
            <person name="Cheng C.C."/>
            <person name="Rivera-Colon A.G."/>
            <person name="Minhas B.F."/>
            <person name="Wilson L."/>
            <person name="Rayamajhi N."/>
            <person name="Vargas-Chacoff L."/>
            <person name="Catchen J.M."/>
        </authorList>
    </citation>
    <scope>NUCLEOTIDE SEQUENCE [LARGE SCALE GENOMIC DNA]</scope>
    <source>
        <strain evidence="2">JMC-PN-2008</strain>
    </source>
</reference>
<name>A0AAN7XNL8_ELEMC</name>
<feature type="region of interest" description="Disordered" evidence="1">
    <location>
        <begin position="18"/>
        <end position="77"/>
    </location>
</feature>
<proteinExistence type="predicted"/>